<dbReference type="InterPro" id="IPR001405">
    <property type="entry name" value="UPF0758"/>
</dbReference>
<dbReference type="Proteomes" id="UP000190890">
    <property type="component" value="Unassembled WGS sequence"/>
</dbReference>
<dbReference type="InterPro" id="IPR025657">
    <property type="entry name" value="RadC_JAB"/>
</dbReference>
<dbReference type="GO" id="GO:0046872">
    <property type="term" value="F:metal ion binding"/>
    <property type="evidence" value="ECO:0007669"/>
    <property type="project" value="UniProtKB-KW"/>
</dbReference>
<evidence type="ECO:0000256" key="5">
    <source>
        <dbReference type="ARBA" id="ARBA00022833"/>
    </source>
</evidence>
<name>A0A1S8SX91_9CLOT</name>
<keyword evidence="2" id="KW-0645">Protease</keyword>
<evidence type="ECO:0000313" key="9">
    <source>
        <dbReference type="Proteomes" id="UP000190890"/>
    </source>
</evidence>
<reference evidence="8 9" key="1">
    <citation type="submission" date="2016-05" db="EMBL/GenBank/DDBJ databases">
        <title>Microbial solvent formation.</title>
        <authorList>
            <person name="Poehlein A."/>
            <person name="Montoya Solano J.D."/>
            <person name="Flitsch S."/>
            <person name="Krabben P."/>
            <person name="Duerre P."/>
            <person name="Daniel R."/>
        </authorList>
    </citation>
    <scope>NUCLEOTIDE SEQUENCE [LARGE SCALE GENOMIC DNA]</scope>
    <source>
        <strain evidence="8 9">DSM 2619</strain>
    </source>
</reference>
<sequence length="151" mass="16818">MDKKEPAKRINVVSIKMVKESSILYDIRRIEAPKDAVELGKRFLEESDREQLLVCCLDVKNQPTAINVVSVGNLNTSVVHPREVFKPAILSNSASIILFHNHPSGDPTPSKEGTNITERLKECGIILGIKLIDHIIIGNNSYYSLKEKGII</sequence>
<evidence type="ECO:0000313" key="8">
    <source>
        <dbReference type="EMBL" id="OOM70021.1"/>
    </source>
</evidence>
<dbReference type="PANTHER" id="PTHR30471:SF3">
    <property type="entry name" value="UPF0758 PROTEIN YEES-RELATED"/>
    <property type="match status" value="1"/>
</dbReference>
<dbReference type="Gene3D" id="3.40.140.10">
    <property type="entry name" value="Cytidine Deaminase, domain 2"/>
    <property type="match status" value="1"/>
</dbReference>
<comment type="caution">
    <text evidence="8">The sequence shown here is derived from an EMBL/GenBank/DDBJ whole genome shotgun (WGS) entry which is preliminary data.</text>
</comment>
<evidence type="ECO:0000256" key="4">
    <source>
        <dbReference type="ARBA" id="ARBA00022801"/>
    </source>
</evidence>
<dbReference type="STRING" id="29367.CLPUN_53530"/>
<evidence type="ECO:0000256" key="2">
    <source>
        <dbReference type="ARBA" id="ARBA00022670"/>
    </source>
</evidence>
<dbReference type="PROSITE" id="PS01302">
    <property type="entry name" value="UPF0758"/>
    <property type="match status" value="1"/>
</dbReference>
<organism evidence="8 9">
    <name type="scientific">Clostridium puniceum</name>
    <dbReference type="NCBI Taxonomy" id="29367"/>
    <lineage>
        <taxon>Bacteria</taxon>
        <taxon>Bacillati</taxon>
        <taxon>Bacillota</taxon>
        <taxon>Clostridia</taxon>
        <taxon>Eubacteriales</taxon>
        <taxon>Clostridiaceae</taxon>
        <taxon>Clostridium</taxon>
    </lineage>
</organism>
<evidence type="ECO:0000256" key="6">
    <source>
        <dbReference type="ARBA" id="ARBA00023049"/>
    </source>
</evidence>
<dbReference type="AlphaFoldDB" id="A0A1S8SX91"/>
<proteinExistence type="inferred from homology"/>
<dbReference type="RefSeq" id="WP_077850221.1">
    <property type="nucleotide sequence ID" value="NZ_LZZM01000245.1"/>
</dbReference>
<evidence type="ECO:0000256" key="1">
    <source>
        <dbReference type="ARBA" id="ARBA00010243"/>
    </source>
</evidence>
<gene>
    <name evidence="8" type="ORF">CLPUN_53530</name>
</gene>
<keyword evidence="4" id="KW-0378">Hydrolase</keyword>
<feature type="domain" description="MPN" evidence="7">
    <location>
        <begin position="29"/>
        <end position="151"/>
    </location>
</feature>
<dbReference type="GO" id="GO:0008237">
    <property type="term" value="F:metallopeptidase activity"/>
    <property type="evidence" value="ECO:0007669"/>
    <property type="project" value="UniProtKB-KW"/>
</dbReference>
<dbReference type="GO" id="GO:0006508">
    <property type="term" value="P:proteolysis"/>
    <property type="evidence" value="ECO:0007669"/>
    <property type="project" value="UniProtKB-KW"/>
</dbReference>
<keyword evidence="9" id="KW-1185">Reference proteome</keyword>
<keyword evidence="5" id="KW-0862">Zinc</keyword>
<protein>
    <recommendedName>
        <fullName evidence="7">MPN domain-containing protein</fullName>
    </recommendedName>
</protein>
<dbReference type="Pfam" id="PF04002">
    <property type="entry name" value="RadC"/>
    <property type="match status" value="1"/>
</dbReference>
<dbReference type="InterPro" id="IPR037518">
    <property type="entry name" value="MPN"/>
</dbReference>
<dbReference type="EMBL" id="LZZM01000245">
    <property type="protein sequence ID" value="OOM70021.1"/>
    <property type="molecule type" value="Genomic_DNA"/>
</dbReference>
<dbReference type="CDD" id="cd08071">
    <property type="entry name" value="MPN_DUF2466"/>
    <property type="match status" value="1"/>
</dbReference>
<dbReference type="PANTHER" id="PTHR30471">
    <property type="entry name" value="DNA REPAIR PROTEIN RADC"/>
    <property type="match status" value="1"/>
</dbReference>
<evidence type="ECO:0000259" key="7">
    <source>
        <dbReference type="PROSITE" id="PS50249"/>
    </source>
</evidence>
<evidence type="ECO:0000256" key="3">
    <source>
        <dbReference type="ARBA" id="ARBA00022723"/>
    </source>
</evidence>
<dbReference type="PROSITE" id="PS50249">
    <property type="entry name" value="MPN"/>
    <property type="match status" value="1"/>
</dbReference>
<comment type="similarity">
    <text evidence="1">Belongs to the UPF0758 family.</text>
</comment>
<accession>A0A1S8SX91</accession>
<keyword evidence="6" id="KW-0482">Metalloprotease</keyword>
<dbReference type="OrthoDB" id="9804482at2"/>
<dbReference type="InterPro" id="IPR020891">
    <property type="entry name" value="UPF0758_CS"/>
</dbReference>
<keyword evidence="3" id="KW-0479">Metal-binding</keyword>